<dbReference type="Proteomes" id="UP000515512">
    <property type="component" value="Chromosome"/>
</dbReference>
<dbReference type="KEGG" id="nhu:H0264_05555"/>
<proteinExistence type="predicted"/>
<evidence type="ECO:0000313" key="2">
    <source>
        <dbReference type="EMBL" id="QLY31779.1"/>
    </source>
</evidence>
<evidence type="ECO:0000313" key="3">
    <source>
        <dbReference type="Proteomes" id="UP000515512"/>
    </source>
</evidence>
<name>A0A7D6ZIH8_9NOCA</name>
<feature type="signal peptide" evidence="1">
    <location>
        <begin position="1"/>
        <end position="19"/>
    </location>
</feature>
<evidence type="ECO:0008006" key="4">
    <source>
        <dbReference type="Google" id="ProtNLM"/>
    </source>
</evidence>
<dbReference type="AlphaFoldDB" id="A0A7D6ZIH8"/>
<dbReference type="EMBL" id="CP059399">
    <property type="protein sequence ID" value="QLY31779.1"/>
    <property type="molecule type" value="Genomic_DNA"/>
</dbReference>
<feature type="chain" id="PRO_5038611787" description="MPT63-like domain-containing protein" evidence="1">
    <location>
        <begin position="20"/>
        <end position="119"/>
    </location>
</feature>
<organism evidence="2 3">
    <name type="scientific">Nocardia huaxiensis</name>
    <dbReference type="NCBI Taxonomy" id="2755382"/>
    <lineage>
        <taxon>Bacteria</taxon>
        <taxon>Bacillati</taxon>
        <taxon>Actinomycetota</taxon>
        <taxon>Actinomycetes</taxon>
        <taxon>Mycobacteriales</taxon>
        <taxon>Nocardiaceae</taxon>
        <taxon>Nocardia</taxon>
    </lineage>
</organism>
<sequence length="119" mass="12003">MRIRTAVMMGATVAGAAVAATLSAGSAAALTPTVEPGFLGVELTHSETVALANSPIPGWLEAANPPVTVWIDPASRLPQNETTVFATFPQIIGEAAAAPQGQIGFALDNGSFAIGQFLG</sequence>
<evidence type="ECO:0000256" key="1">
    <source>
        <dbReference type="SAM" id="SignalP"/>
    </source>
</evidence>
<accession>A0A7D6ZIH8</accession>
<dbReference type="RefSeq" id="WP_181582965.1">
    <property type="nucleotide sequence ID" value="NZ_CP059399.1"/>
</dbReference>
<keyword evidence="3" id="KW-1185">Reference proteome</keyword>
<reference evidence="2 3" key="1">
    <citation type="submission" date="2020-07" db="EMBL/GenBank/DDBJ databases">
        <authorList>
            <person name="Zhuang K."/>
            <person name="Ran Y."/>
        </authorList>
    </citation>
    <scope>NUCLEOTIDE SEQUENCE [LARGE SCALE GENOMIC DNA]</scope>
    <source>
        <strain evidence="2 3">WCH-YHL-001</strain>
    </source>
</reference>
<protein>
    <recommendedName>
        <fullName evidence="4">MPT63-like domain-containing protein</fullName>
    </recommendedName>
</protein>
<keyword evidence="1" id="KW-0732">Signal</keyword>
<gene>
    <name evidence="2" type="ORF">H0264_05555</name>
</gene>